<comment type="caution">
    <text evidence="1">The sequence shown here is derived from an EMBL/GenBank/DDBJ whole genome shotgun (WGS) entry which is preliminary data.</text>
</comment>
<proteinExistence type="predicted"/>
<evidence type="ECO:0000313" key="2">
    <source>
        <dbReference type="Proteomes" id="UP000664169"/>
    </source>
</evidence>
<dbReference type="PANTHER" id="PTHR35332">
    <property type="entry name" value="REGULATION OF ENOLASE PROTEIN 1"/>
    <property type="match status" value="1"/>
</dbReference>
<dbReference type="Proteomes" id="UP000664169">
    <property type="component" value="Unassembled WGS sequence"/>
</dbReference>
<organism evidence="1 2">
    <name type="scientific">Gomphillus americanus</name>
    <dbReference type="NCBI Taxonomy" id="1940652"/>
    <lineage>
        <taxon>Eukaryota</taxon>
        <taxon>Fungi</taxon>
        <taxon>Dikarya</taxon>
        <taxon>Ascomycota</taxon>
        <taxon>Pezizomycotina</taxon>
        <taxon>Lecanoromycetes</taxon>
        <taxon>OSLEUM clade</taxon>
        <taxon>Ostropomycetidae</taxon>
        <taxon>Ostropales</taxon>
        <taxon>Graphidaceae</taxon>
        <taxon>Gomphilloideae</taxon>
        <taxon>Gomphillus</taxon>
    </lineage>
</organism>
<evidence type="ECO:0000313" key="1">
    <source>
        <dbReference type="EMBL" id="CAF9907832.1"/>
    </source>
</evidence>
<dbReference type="InterPro" id="IPR009784">
    <property type="entry name" value="DUF1349"/>
</dbReference>
<accession>A0A8H3EPH8</accession>
<dbReference type="EMBL" id="CAJPDQ010000004">
    <property type="protein sequence ID" value="CAF9907832.1"/>
    <property type="molecule type" value="Genomic_DNA"/>
</dbReference>
<name>A0A8H3EPH8_9LECA</name>
<dbReference type="Pfam" id="PF07081">
    <property type="entry name" value="DUF1349"/>
    <property type="match status" value="1"/>
</dbReference>
<reference evidence="1" key="1">
    <citation type="submission" date="2021-03" db="EMBL/GenBank/DDBJ databases">
        <authorList>
            <person name="Tagirdzhanova G."/>
        </authorList>
    </citation>
    <scope>NUCLEOTIDE SEQUENCE</scope>
</reference>
<dbReference type="PANTHER" id="PTHR35332:SF2">
    <property type="entry name" value="REGULATION OF ENOLASE PROTEIN 1"/>
    <property type="match status" value="1"/>
</dbReference>
<sequence length="194" mass="21746">MTDWQVLNASPSTLPSDLSKPFTLTTPANTDLWRSDEHKDAHNAPAFYRVIKTSSFKRLAVTISANWTDLYDQGGILLLWPNTTNAAEANAPKQKWIKAGIEMVGGQAQFSCVVCDRFSDWSLHPLEGKQRIEAVREGDALWILAGGKRIREPKFAFIEERKGDAEMWIGVTAAKPSKEGELQVRFEDLEIEVV</sequence>
<dbReference type="Gene3D" id="2.60.120.200">
    <property type="match status" value="1"/>
</dbReference>
<gene>
    <name evidence="1" type="ORF">GOMPHAMPRED_005998</name>
</gene>
<protein>
    <submittedName>
        <fullName evidence="1">Uncharacterized protein</fullName>
    </submittedName>
</protein>
<dbReference type="OrthoDB" id="42525at2759"/>
<dbReference type="AlphaFoldDB" id="A0A8H3EPH8"/>
<keyword evidence="2" id="KW-1185">Reference proteome</keyword>